<feature type="transmembrane region" description="Helical" evidence="1">
    <location>
        <begin position="166"/>
        <end position="188"/>
    </location>
</feature>
<keyword evidence="3" id="KW-1185">Reference proteome</keyword>
<protein>
    <recommendedName>
        <fullName evidence="4">Sodium/calcium exchanger membrane region domain-containing protein</fullName>
    </recommendedName>
</protein>
<feature type="transmembrane region" description="Helical" evidence="1">
    <location>
        <begin position="20"/>
        <end position="40"/>
    </location>
</feature>
<evidence type="ECO:0008006" key="4">
    <source>
        <dbReference type="Google" id="ProtNLM"/>
    </source>
</evidence>
<feature type="transmembrane region" description="Helical" evidence="1">
    <location>
        <begin position="96"/>
        <end position="113"/>
    </location>
</feature>
<dbReference type="KEGG" id="fsl:EJO69_10860"/>
<feature type="transmembrane region" description="Helical" evidence="1">
    <location>
        <begin position="200"/>
        <end position="218"/>
    </location>
</feature>
<reference evidence="2 3" key="1">
    <citation type="submission" date="2018-12" db="EMBL/GenBank/DDBJ databases">
        <title>Complete genome sequence of Flaviflexus salsibiostraticola KCTC 33148.</title>
        <authorList>
            <person name="Bae J.-W."/>
        </authorList>
    </citation>
    <scope>NUCLEOTIDE SEQUENCE [LARGE SCALE GENOMIC DNA]</scope>
    <source>
        <strain evidence="2 3">KCTC 33148</strain>
    </source>
</reference>
<evidence type="ECO:0000313" key="2">
    <source>
        <dbReference type="EMBL" id="AZN30744.1"/>
    </source>
</evidence>
<gene>
    <name evidence="2" type="ORF">EJO69_10860</name>
</gene>
<dbReference type="GO" id="GO:0015386">
    <property type="term" value="F:potassium:proton antiporter activity"/>
    <property type="evidence" value="ECO:0007669"/>
    <property type="project" value="TreeGrafter"/>
</dbReference>
<evidence type="ECO:0000313" key="3">
    <source>
        <dbReference type="Proteomes" id="UP000270021"/>
    </source>
</evidence>
<accession>A0A3S8ZB97</accession>
<feature type="transmembrane region" description="Helical" evidence="1">
    <location>
        <begin position="125"/>
        <end position="146"/>
    </location>
</feature>
<name>A0A3S8ZB97_9ACTO</name>
<dbReference type="PANTHER" id="PTHR37958">
    <property type="entry name" value="SODIUM-POTASSIUM/PROTON ANTIPORTER CHAA"/>
    <property type="match status" value="1"/>
</dbReference>
<proteinExistence type="predicted"/>
<keyword evidence="1" id="KW-0812">Transmembrane</keyword>
<dbReference type="PANTHER" id="PTHR37958:SF1">
    <property type="entry name" value="SODIUM-POTASSIUM_PROTON ANTIPORTER CHAA"/>
    <property type="match status" value="1"/>
</dbReference>
<dbReference type="RefSeq" id="WP_126041754.1">
    <property type="nucleotide sequence ID" value="NZ_CP034438.1"/>
</dbReference>
<evidence type="ECO:0000256" key="1">
    <source>
        <dbReference type="SAM" id="Phobius"/>
    </source>
</evidence>
<dbReference type="Proteomes" id="UP000270021">
    <property type="component" value="Chromosome"/>
</dbReference>
<dbReference type="AlphaFoldDB" id="A0A3S8ZB97"/>
<dbReference type="GO" id="GO:0015385">
    <property type="term" value="F:sodium:proton antiporter activity"/>
    <property type="evidence" value="ECO:0007669"/>
    <property type="project" value="TreeGrafter"/>
</dbReference>
<organism evidence="2 3">
    <name type="scientific">Flaviflexus salsibiostraticola</name>
    <dbReference type="NCBI Taxonomy" id="1282737"/>
    <lineage>
        <taxon>Bacteria</taxon>
        <taxon>Bacillati</taxon>
        <taxon>Actinomycetota</taxon>
        <taxon>Actinomycetes</taxon>
        <taxon>Actinomycetales</taxon>
        <taxon>Actinomycetaceae</taxon>
        <taxon>Flaviflexus</taxon>
    </lineage>
</organism>
<sequence>MGLLIGTLRHGPLQFNRAGLSSYLTMLIALGSIAFVLPGFIGVDGAYTTGQAILVILVTSAAYGFFLWQQIGARARDFQEVSALRVEQETPSTSPAWLHGLILFLTAAAIVLLSHDMAGLLDTVLARTSAPVALSGLLITTIVMLPEGLTTLRAAWFGEIQRVSNLTHGAMVSVVGLTIPTVLTIGLFTGQHIVFAESATNIAFLAILAFISLSILGAKRATTVHAVVLLGVSVMYLVSVFS</sequence>
<dbReference type="EMBL" id="CP034438">
    <property type="protein sequence ID" value="AZN30744.1"/>
    <property type="molecule type" value="Genomic_DNA"/>
</dbReference>
<dbReference type="OrthoDB" id="3531445at2"/>
<keyword evidence="1" id="KW-1133">Transmembrane helix</keyword>
<dbReference type="GO" id="GO:0005886">
    <property type="term" value="C:plasma membrane"/>
    <property type="evidence" value="ECO:0007669"/>
    <property type="project" value="TreeGrafter"/>
</dbReference>
<feature type="transmembrane region" description="Helical" evidence="1">
    <location>
        <begin position="224"/>
        <end position="241"/>
    </location>
</feature>
<dbReference type="InterPro" id="IPR052946">
    <property type="entry name" value="Alkaline_pH_Ca-Antiporter"/>
</dbReference>
<feature type="transmembrane region" description="Helical" evidence="1">
    <location>
        <begin position="52"/>
        <end position="71"/>
    </location>
</feature>
<keyword evidence="1" id="KW-0472">Membrane</keyword>